<dbReference type="RefSeq" id="WP_007368064.1">
    <property type="nucleotide sequence ID" value="NZ_GL872283.1"/>
</dbReference>
<comment type="caution">
    <text evidence="2">The sequence shown here is derived from an EMBL/GenBank/DDBJ whole genome shotgun (WGS) entry which is preliminary data.</text>
</comment>
<reference evidence="2 3" key="1">
    <citation type="submission" date="2011-01" db="EMBL/GenBank/DDBJ databases">
        <authorList>
            <person name="Muzny D."/>
            <person name="Qin X."/>
            <person name="Deng J."/>
            <person name="Jiang H."/>
            <person name="Liu Y."/>
            <person name="Qu J."/>
            <person name="Song X.-Z."/>
            <person name="Zhang L."/>
            <person name="Thornton R."/>
            <person name="Coyle M."/>
            <person name="Francisco L."/>
            <person name="Jackson L."/>
            <person name="Javaid M."/>
            <person name="Korchina V."/>
            <person name="Kovar C."/>
            <person name="Mata R."/>
            <person name="Mathew T."/>
            <person name="Ngo R."/>
            <person name="Nguyen L."/>
            <person name="Nguyen N."/>
            <person name="Okwuonu G."/>
            <person name="Ongeri F."/>
            <person name="Pham C."/>
            <person name="Simmons D."/>
            <person name="Wilczek-Boney K."/>
            <person name="Hale W."/>
            <person name="Jakkamsetti A."/>
            <person name="Pham P."/>
            <person name="Ruth R."/>
            <person name="San Lucas F."/>
            <person name="Warren J."/>
            <person name="Zhang J."/>
            <person name="Zhao Z."/>
            <person name="Zhou C."/>
            <person name="Zhu D."/>
            <person name="Lee S."/>
            <person name="Bess C."/>
            <person name="Blankenburg K."/>
            <person name="Forbes L."/>
            <person name="Fu Q."/>
            <person name="Gubbala S."/>
            <person name="Hirani K."/>
            <person name="Jayaseelan J.C."/>
            <person name="Lara F."/>
            <person name="Munidasa M."/>
            <person name="Palculict T."/>
            <person name="Patil S."/>
            <person name="Pu L.-L."/>
            <person name="Saada N."/>
            <person name="Tang L."/>
            <person name="Weissenberger G."/>
            <person name="Zhu Y."/>
            <person name="Hemphill L."/>
            <person name="Shang Y."/>
            <person name="Youmans B."/>
            <person name="Ayvaz T."/>
            <person name="Ross M."/>
            <person name="Santibanez J."/>
            <person name="Aqrawi P."/>
            <person name="Gross S."/>
            <person name="Joshi V."/>
            <person name="Fowler G."/>
            <person name="Nazareth L."/>
            <person name="Reid J."/>
            <person name="Worley K."/>
            <person name="Petrosino J."/>
            <person name="Highlander S."/>
            <person name="Gibbs R."/>
        </authorList>
    </citation>
    <scope>NUCLEOTIDE SEQUENCE [LARGE SCALE GENOMIC DNA]</scope>
    <source>
        <strain evidence="2 3">DSM 16608</strain>
    </source>
</reference>
<gene>
    <name evidence="2" type="ORF">HMPREF9141_0526</name>
</gene>
<feature type="compositionally biased region" description="Polar residues" evidence="1">
    <location>
        <begin position="11"/>
        <end position="23"/>
    </location>
</feature>
<accession>F0F4L0</accession>
<feature type="region of interest" description="Disordered" evidence="1">
    <location>
        <begin position="1"/>
        <end position="42"/>
    </location>
</feature>
<evidence type="ECO:0000313" key="2">
    <source>
        <dbReference type="EMBL" id="EGC21168.1"/>
    </source>
</evidence>
<evidence type="ECO:0000313" key="3">
    <source>
        <dbReference type="Proteomes" id="UP000005697"/>
    </source>
</evidence>
<proteinExistence type="predicted"/>
<name>F0F4L0_9BACT</name>
<keyword evidence="3" id="KW-1185">Reference proteome</keyword>
<sequence length="98" mass="11102">EAKAPSRHPSLEQSLSRNAFTEISSSKSTSFKKQKGETAKWRKPEACPDAELIGSFLLPVRTACMPSRRFLYYFSVYVNPFKELFLSVPTEQAVRLVS</sequence>
<feature type="non-terminal residue" evidence="2">
    <location>
        <position position="1"/>
    </location>
</feature>
<organism evidence="2 3">
    <name type="scientific">Prevotella multiformis DSM 16608</name>
    <dbReference type="NCBI Taxonomy" id="888743"/>
    <lineage>
        <taxon>Bacteria</taxon>
        <taxon>Pseudomonadati</taxon>
        <taxon>Bacteroidota</taxon>
        <taxon>Bacteroidia</taxon>
        <taxon>Bacteroidales</taxon>
        <taxon>Prevotellaceae</taxon>
        <taxon>Prevotella</taxon>
    </lineage>
</organism>
<evidence type="ECO:0000256" key="1">
    <source>
        <dbReference type="SAM" id="MobiDB-lite"/>
    </source>
</evidence>
<dbReference type="AlphaFoldDB" id="F0F4L0"/>
<dbReference type="Proteomes" id="UP000005697">
    <property type="component" value="Unassembled WGS sequence"/>
</dbReference>
<dbReference type="EMBL" id="AEWX01000004">
    <property type="protein sequence ID" value="EGC21168.1"/>
    <property type="molecule type" value="Genomic_DNA"/>
</dbReference>
<protein>
    <submittedName>
        <fullName evidence="2">Uncharacterized protein</fullName>
    </submittedName>
</protein>
<dbReference type="HOGENOM" id="CLU_2338517_0_0_10"/>